<feature type="compositionally biased region" description="Low complexity" evidence="1">
    <location>
        <begin position="332"/>
        <end position="347"/>
    </location>
</feature>
<feature type="compositionally biased region" description="Basic residues" evidence="1">
    <location>
        <begin position="20"/>
        <end position="29"/>
    </location>
</feature>
<feature type="region of interest" description="Disordered" evidence="1">
    <location>
        <begin position="164"/>
        <end position="269"/>
    </location>
</feature>
<feature type="compositionally biased region" description="Polar residues" evidence="1">
    <location>
        <begin position="348"/>
        <end position="376"/>
    </location>
</feature>
<gene>
    <name evidence="2" type="ORF">PCOS0759_LOCUS5161</name>
</gene>
<feature type="region of interest" description="Disordered" evidence="1">
    <location>
        <begin position="665"/>
        <end position="704"/>
    </location>
</feature>
<feature type="compositionally biased region" description="Low complexity" evidence="1">
    <location>
        <begin position="523"/>
        <end position="546"/>
    </location>
</feature>
<dbReference type="AlphaFoldDB" id="A0A7S1KQC3"/>
<feature type="compositionally biased region" description="Basic residues" evidence="1">
    <location>
        <begin position="574"/>
        <end position="590"/>
    </location>
</feature>
<accession>A0A7S1KQC3</accession>
<feature type="region of interest" description="Disordered" evidence="1">
    <location>
        <begin position="483"/>
        <end position="620"/>
    </location>
</feature>
<dbReference type="EMBL" id="HBGD01006218">
    <property type="protein sequence ID" value="CAD9081921.1"/>
    <property type="molecule type" value="Transcribed_RNA"/>
</dbReference>
<protein>
    <submittedName>
        <fullName evidence="2">Uncharacterized protein</fullName>
    </submittedName>
</protein>
<feature type="compositionally biased region" description="Low complexity" evidence="1">
    <location>
        <begin position="248"/>
        <end position="259"/>
    </location>
</feature>
<feature type="compositionally biased region" description="Polar residues" evidence="1">
    <location>
        <begin position="483"/>
        <end position="503"/>
    </location>
</feature>
<name>A0A7S1KQC3_9EUKA</name>
<feature type="region of interest" description="Disordered" evidence="1">
    <location>
        <begin position="432"/>
        <end position="453"/>
    </location>
</feature>
<sequence>MPKPKSRLSTQAQNSLSIRTKSKHLKASTKRSGSSASNGRLLAGNKASNKVPRENEPPMWMEQQSALDVDNVDGNEHAVNGIVAEEHVKPDNGQSAQNATGNTSALKKESALANAGAMQANWATSSLRRQKDVTHRPMSAGSTSVRHINLRGPMAAPPTVHANSLSLGVSSPSSGISHNGRRNTVDASGLSNALIHSNPLLQQSQRNRDVYERMTQRKRHSYSGHGHEKSPRKRKRVVHIPTTSTAFPQPGSHPSPQSHNQVGTDSSPDASLRQIFRSSSPSLMKELSRLLGPQEYCMDTQSPVRGNAQIPPVRNGDSDVGMYISRATLHRSPSSPSNKNAANNSGNTSPLSPFSEVTSENPRTPTPTREISSSPLSHVKNDSFQHRSSPKRALSPQAKFFNPESILNRTPVILQRRPKSTYLLERIVQERSSHDHYNRGSSPVHDSGIQGESLTQSSAAIAAELAKRRSSSVNLYGKLSVMTSSTDTENTPTQRPASSNNILHNEAEKKQVPSIRLSRMNSERQQPPSPSSMEQQPQKIQIIRPQTAIVSRRKPSLNVQVQSSSGLSRTKSASSKRRASSVNAHKRGHTARGQSALRRSSGNLPSGLRRRATQPNLSSEQIDDIAYIRFNQTEKPRNQFSVRELDSPSHVIYQSRGAGFISARQTTSNETPKWKSFERARSKKLRSRPQSASASRRQSAQQSINNLLHIQSISVTKGAKTSIDMNEK</sequence>
<feature type="compositionally biased region" description="Polar residues" evidence="1">
    <location>
        <begin position="260"/>
        <end position="269"/>
    </location>
</feature>
<proteinExistence type="predicted"/>
<feature type="region of interest" description="Disordered" evidence="1">
    <location>
        <begin position="300"/>
        <end position="397"/>
    </location>
</feature>
<feature type="compositionally biased region" description="Low complexity" evidence="1">
    <location>
        <begin position="688"/>
        <end position="703"/>
    </location>
</feature>
<feature type="compositionally biased region" description="Low complexity" evidence="1">
    <location>
        <begin position="164"/>
        <end position="177"/>
    </location>
</feature>
<feature type="compositionally biased region" description="Polar residues" evidence="1">
    <location>
        <begin position="185"/>
        <end position="205"/>
    </location>
</feature>
<evidence type="ECO:0000256" key="1">
    <source>
        <dbReference type="SAM" id="MobiDB-lite"/>
    </source>
</evidence>
<feature type="compositionally biased region" description="Polar residues" evidence="1">
    <location>
        <begin position="7"/>
        <end position="19"/>
    </location>
</feature>
<feature type="compositionally biased region" description="Polar residues" evidence="1">
    <location>
        <begin position="557"/>
        <end position="567"/>
    </location>
</feature>
<feature type="compositionally biased region" description="Basic and acidic residues" evidence="1">
    <location>
        <begin position="206"/>
        <end position="215"/>
    </location>
</feature>
<organism evidence="2">
    <name type="scientific">Percolomonas cosmopolitus</name>
    <dbReference type="NCBI Taxonomy" id="63605"/>
    <lineage>
        <taxon>Eukaryota</taxon>
        <taxon>Discoba</taxon>
        <taxon>Heterolobosea</taxon>
        <taxon>Tetramitia</taxon>
        <taxon>Eutetramitia</taxon>
        <taxon>Percolomonadidae</taxon>
        <taxon>Percolomonas</taxon>
    </lineage>
</organism>
<evidence type="ECO:0000313" key="2">
    <source>
        <dbReference type="EMBL" id="CAD9081921.1"/>
    </source>
</evidence>
<reference evidence="2" key="1">
    <citation type="submission" date="2021-01" db="EMBL/GenBank/DDBJ databases">
        <authorList>
            <person name="Corre E."/>
            <person name="Pelletier E."/>
            <person name="Niang G."/>
            <person name="Scheremetjew M."/>
            <person name="Finn R."/>
            <person name="Kale V."/>
            <person name="Holt S."/>
            <person name="Cochrane G."/>
            <person name="Meng A."/>
            <person name="Brown T."/>
            <person name="Cohen L."/>
        </authorList>
    </citation>
    <scope>NUCLEOTIDE SEQUENCE</scope>
    <source>
        <strain evidence="2">WS</strain>
    </source>
</reference>
<feature type="region of interest" description="Disordered" evidence="1">
    <location>
        <begin position="1"/>
        <end position="57"/>
    </location>
</feature>